<protein>
    <submittedName>
        <fullName evidence="2">NEQ343</fullName>
    </submittedName>
</protein>
<dbReference type="KEGG" id="neq:NEQ343"/>
<sequence>MRVLFLLTDHFYDDDFLELYKRFDQDNYDIKVATPKGYSVTGIKNTKIMPDYKFEDLSPYKQFDIAILISYYDYESFNVIELKELIGYLLTKGTVVAIRTAPIFLAEQKLIKGKKTTWDYLEFPQFEQYLRDHGVNTIKTDLFFDGNYISSRGCCYDLLYKIINLKAKGFIL</sequence>
<dbReference type="HOGENOM" id="CLU_1551861_0_0_2"/>
<evidence type="ECO:0000313" key="3">
    <source>
        <dbReference type="Proteomes" id="UP000000578"/>
    </source>
</evidence>
<dbReference type="InterPro" id="IPR002818">
    <property type="entry name" value="DJ-1/PfpI"/>
</dbReference>
<evidence type="ECO:0000313" key="2">
    <source>
        <dbReference type="EMBL" id="AAR39192.1"/>
    </source>
</evidence>
<proteinExistence type="predicted"/>
<name>Q74MA8_NANEQ</name>
<dbReference type="InterPro" id="IPR029062">
    <property type="entry name" value="Class_I_gatase-like"/>
</dbReference>
<dbReference type="Gene3D" id="3.40.50.880">
    <property type="match status" value="1"/>
</dbReference>
<keyword evidence="3" id="KW-1185">Reference proteome</keyword>
<feature type="domain" description="DJ-1/PfpI" evidence="1">
    <location>
        <begin position="1"/>
        <end position="154"/>
    </location>
</feature>
<organism evidence="2 3">
    <name type="scientific">Nanoarchaeum equitans (strain Kin4-M)</name>
    <dbReference type="NCBI Taxonomy" id="228908"/>
    <lineage>
        <taxon>Archaea</taxon>
        <taxon>Nanobdellota</taxon>
        <taxon>Candidatus Nanoarchaeia</taxon>
        <taxon>Nanoarchaeales</taxon>
        <taxon>Nanoarchaeaceae</taxon>
        <taxon>Nanoarchaeum</taxon>
    </lineage>
</organism>
<dbReference type="AlphaFoldDB" id="Q74MA8"/>
<gene>
    <name evidence="2" type="ordered locus">NEQ343</name>
</gene>
<dbReference type="SUPFAM" id="SSF52317">
    <property type="entry name" value="Class I glutamine amidotransferase-like"/>
    <property type="match status" value="1"/>
</dbReference>
<dbReference type="Pfam" id="PF01965">
    <property type="entry name" value="DJ-1_PfpI"/>
    <property type="match status" value="1"/>
</dbReference>
<evidence type="ECO:0000259" key="1">
    <source>
        <dbReference type="Pfam" id="PF01965"/>
    </source>
</evidence>
<dbReference type="STRING" id="228908.NEQ343"/>
<dbReference type="Proteomes" id="UP000000578">
    <property type="component" value="Chromosome"/>
</dbReference>
<dbReference type="BioCyc" id="NEQU228908:GJB6-366-MONOMER"/>
<dbReference type="EMBL" id="AE017199">
    <property type="protein sequence ID" value="AAR39192.1"/>
    <property type="molecule type" value="Genomic_DNA"/>
</dbReference>
<accession>Q74MA8</accession>
<dbReference type="EnsemblBacteria" id="AAR39192">
    <property type="protein sequence ID" value="AAR39192"/>
    <property type="gene ID" value="NEQ343"/>
</dbReference>
<reference evidence="2 3" key="1">
    <citation type="journal article" date="2003" name="Proc. Natl. Acad. Sci. U.S.A.">
        <title>The genome of Nanoarchaeum equitans: insights into early archaeal evolution and derived parasitism.</title>
        <authorList>
            <person name="Waters E."/>
            <person name="Hohn M.J."/>
            <person name="Ahel I."/>
            <person name="Graham D.E."/>
            <person name="Adams M.D."/>
            <person name="Barnstead M."/>
            <person name="Beeson K.Y."/>
            <person name="Bibbs L."/>
            <person name="Bolanos R."/>
            <person name="Keller M."/>
            <person name="Kretz K."/>
            <person name="Lin X."/>
            <person name="Mathur E."/>
            <person name="Ni J."/>
            <person name="Podar M."/>
            <person name="Richardson T."/>
            <person name="Sutton G.G."/>
            <person name="Simon M."/>
            <person name="Soll D."/>
            <person name="Stetter K.O."/>
            <person name="Short J.M."/>
            <person name="Noordewier M."/>
        </authorList>
    </citation>
    <scope>NUCLEOTIDE SEQUENCE [LARGE SCALE GENOMIC DNA]</scope>
    <source>
        <strain evidence="2 3">Kin4-M</strain>
    </source>
</reference>